<feature type="region of interest" description="Disordered" evidence="1">
    <location>
        <begin position="319"/>
        <end position="352"/>
    </location>
</feature>
<name>A0A319EY94_ASPSB</name>
<reference evidence="2 3" key="1">
    <citation type="submission" date="2018-02" db="EMBL/GenBank/DDBJ databases">
        <title>The genomes of Aspergillus section Nigri reveals drivers in fungal speciation.</title>
        <authorList>
            <consortium name="DOE Joint Genome Institute"/>
            <person name="Vesth T.C."/>
            <person name="Nybo J."/>
            <person name="Theobald S."/>
            <person name="Brandl J."/>
            <person name="Frisvad J.C."/>
            <person name="Nielsen K.F."/>
            <person name="Lyhne E.K."/>
            <person name="Kogle M.E."/>
            <person name="Kuo A."/>
            <person name="Riley R."/>
            <person name="Clum A."/>
            <person name="Nolan M."/>
            <person name="Lipzen A."/>
            <person name="Salamov A."/>
            <person name="Henrissat B."/>
            <person name="Wiebenga A."/>
            <person name="De vries R.P."/>
            <person name="Grigoriev I.V."/>
            <person name="Mortensen U.H."/>
            <person name="Andersen M.R."/>
            <person name="Baker S.E."/>
        </authorList>
    </citation>
    <scope>NUCLEOTIDE SEQUENCE [LARGE SCALE GENOMIC DNA]</scope>
    <source>
        <strain evidence="2 3">CBS 121057</strain>
    </source>
</reference>
<sequence>MVINNLVDTLAEPMAPRKEDQIPKTKETTESQAMADPRKKSAGKTEPATSLTGQIWGSMEIAKFYPEDDIRGASKTLKHPADTATEPDVPNKRARTMGAESHVEVNNQQCLVDTAVESIGPEMEGQIPTAQTEADIQRNENIQTGANTETYTLDLAAESDTSIQGTIGETPVTENIPAKANIQATAEQHSISNSIPTTSASPPLGTTAEFPIHIDIDMVEETGFQEKTHGEANTPATTQHSTSSPILPTSNTHSPDPAVEPHEEKMITSQVSQAINAVIVGPLSDPDFRWHEESGVTISAFGTHMILSWEEHCCKQARKKPALAPALSRGPPASAKGKPKKKVRFDLPEVEG</sequence>
<feature type="compositionally biased region" description="Polar residues" evidence="1">
    <location>
        <begin position="234"/>
        <end position="254"/>
    </location>
</feature>
<evidence type="ECO:0000313" key="2">
    <source>
        <dbReference type="EMBL" id="PYI09914.1"/>
    </source>
</evidence>
<dbReference type="AlphaFoldDB" id="A0A319EY94"/>
<proteinExistence type="predicted"/>
<feature type="compositionally biased region" description="Basic and acidic residues" evidence="1">
    <location>
        <begin position="15"/>
        <end position="29"/>
    </location>
</feature>
<keyword evidence="3" id="KW-1185">Reference proteome</keyword>
<dbReference type="OrthoDB" id="4492028at2759"/>
<dbReference type="Proteomes" id="UP000248423">
    <property type="component" value="Unassembled WGS sequence"/>
</dbReference>
<dbReference type="EMBL" id="KZ826324">
    <property type="protein sequence ID" value="PYI09914.1"/>
    <property type="molecule type" value="Genomic_DNA"/>
</dbReference>
<feature type="region of interest" description="Disordered" evidence="1">
    <location>
        <begin position="1"/>
        <end position="53"/>
    </location>
</feature>
<accession>A0A319EY94</accession>
<protein>
    <submittedName>
        <fullName evidence="2">Uncharacterized protein</fullName>
    </submittedName>
</protein>
<dbReference type="VEuPathDB" id="FungiDB:BO78DRAFT_415088"/>
<evidence type="ECO:0000256" key="1">
    <source>
        <dbReference type="SAM" id="MobiDB-lite"/>
    </source>
</evidence>
<gene>
    <name evidence="2" type="ORF">BO78DRAFT_415088</name>
</gene>
<evidence type="ECO:0000313" key="3">
    <source>
        <dbReference type="Proteomes" id="UP000248423"/>
    </source>
</evidence>
<feature type="region of interest" description="Disordered" evidence="1">
    <location>
        <begin position="228"/>
        <end position="264"/>
    </location>
</feature>
<organism evidence="2 3">
    <name type="scientific">Aspergillus sclerotiicarbonarius (strain CBS 121057 / IBT 28362)</name>
    <dbReference type="NCBI Taxonomy" id="1448318"/>
    <lineage>
        <taxon>Eukaryota</taxon>
        <taxon>Fungi</taxon>
        <taxon>Dikarya</taxon>
        <taxon>Ascomycota</taxon>
        <taxon>Pezizomycotina</taxon>
        <taxon>Eurotiomycetes</taxon>
        <taxon>Eurotiomycetidae</taxon>
        <taxon>Eurotiales</taxon>
        <taxon>Aspergillaceae</taxon>
        <taxon>Aspergillus</taxon>
        <taxon>Aspergillus subgen. Circumdati</taxon>
    </lineage>
</organism>